<evidence type="ECO:0000256" key="7">
    <source>
        <dbReference type="ARBA" id="ARBA00023229"/>
    </source>
</evidence>
<feature type="binding site" evidence="9">
    <location>
        <begin position="9"/>
        <end position="11"/>
    </location>
    <ligand>
        <name>4-CDP-2-C-methyl-D-erythritol 2-phosphate</name>
        <dbReference type="ChEBI" id="CHEBI:57919"/>
    </ligand>
</feature>
<evidence type="ECO:0000256" key="6">
    <source>
        <dbReference type="ARBA" id="ARBA00022723"/>
    </source>
</evidence>
<keyword evidence="12" id="KW-1185">Reference proteome</keyword>
<dbReference type="Proteomes" id="UP000005615">
    <property type="component" value="Unassembled WGS sequence"/>
</dbReference>
<dbReference type="InterPro" id="IPR020555">
    <property type="entry name" value="MECDP_synthase_CS"/>
</dbReference>
<dbReference type="InterPro" id="IPR036571">
    <property type="entry name" value="MECDP_synthase_sf"/>
</dbReference>
<accession>F3L390</accession>
<dbReference type="SUPFAM" id="SSF69765">
    <property type="entry name" value="IpsF-like"/>
    <property type="match status" value="1"/>
</dbReference>
<feature type="binding site" evidence="9">
    <location>
        <position position="9"/>
    </location>
    <ligand>
        <name>a divalent metal cation</name>
        <dbReference type="ChEBI" id="CHEBI:60240"/>
    </ligand>
</feature>
<comment type="pathway">
    <text evidence="2 9">Isoprenoid biosynthesis; isopentenyl diphosphate biosynthesis via DXP pathway; isopentenyl diphosphate from 1-deoxy-D-xylulose 5-phosphate: step 4/6.</text>
</comment>
<dbReference type="RefSeq" id="WP_009576257.1">
    <property type="nucleotide sequence ID" value="NZ_AEIG01000062.1"/>
</dbReference>
<dbReference type="EC" id="4.6.1.12" evidence="5 9"/>
<dbReference type="GO" id="GO:0008685">
    <property type="term" value="F:2-C-methyl-D-erythritol 2,4-cyclodiphosphate synthase activity"/>
    <property type="evidence" value="ECO:0007669"/>
    <property type="project" value="UniProtKB-UniRule"/>
</dbReference>
<protein>
    <recommendedName>
        <fullName evidence="5 9">2-C-methyl-D-erythritol 2,4-cyclodiphosphate synthase</fullName>
        <shortName evidence="9">MECDP-synthase</shortName>
        <shortName evidence="9">MECPP-synthase</shortName>
        <shortName evidence="9">MECPS</shortName>
        <ecNumber evidence="5 9">4.6.1.12</ecNumber>
    </recommendedName>
</protein>
<feature type="binding site" evidence="9">
    <location>
        <begin position="133"/>
        <end position="136"/>
    </location>
    <ligand>
        <name>4-CDP-2-C-methyl-D-erythritol 2-phosphate</name>
        <dbReference type="ChEBI" id="CHEBI:57919"/>
    </ligand>
</feature>
<dbReference type="EMBL" id="AEIG01000062">
    <property type="protein sequence ID" value="EGG29162.1"/>
    <property type="molecule type" value="Genomic_DNA"/>
</dbReference>
<comment type="cofactor">
    <cofactor evidence="9">
        <name>a divalent metal cation</name>
        <dbReference type="ChEBI" id="CHEBI:60240"/>
    </cofactor>
    <text evidence="9">Binds 1 divalent metal cation per subunit.</text>
</comment>
<comment type="similarity">
    <text evidence="3 9 10">Belongs to the IspF family.</text>
</comment>
<comment type="caution">
    <text evidence="9">Lacks conserved residue(s) required for the propagation of feature annotation.</text>
</comment>
<dbReference type="eggNOG" id="COG0245">
    <property type="taxonomic scope" value="Bacteria"/>
</dbReference>
<comment type="subunit">
    <text evidence="4 9">Homotrimer.</text>
</comment>
<feature type="site" description="Transition state stabilizer" evidence="9">
    <location>
        <position position="35"/>
    </location>
</feature>
<dbReference type="NCBIfam" id="TIGR00151">
    <property type="entry name" value="ispF"/>
    <property type="match status" value="1"/>
</dbReference>
<dbReference type="InterPro" id="IPR003526">
    <property type="entry name" value="MECDP_synthase"/>
</dbReference>
<comment type="catalytic activity">
    <reaction evidence="1 9 10">
        <text>4-CDP-2-C-methyl-D-erythritol 2-phosphate = 2-C-methyl-D-erythritol 2,4-cyclic diphosphate + CMP</text>
        <dbReference type="Rhea" id="RHEA:23864"/>
        <dbReference type="ChEBI" id="CHEBI:57919"/>
        <dbReference type="ChEBI" id="CHEBI:58483"/>
        <dbReference type="ChEBI" id="CHEBI:60377"/>
        <dbReference type="EC" id="4.6.1.12"/>
    </reaction>
</comment>
<dbReference type="Gene3D" id="3.30.1330.50">
    <property type="entry name" value="2-C-methyl-D-erythritol 2,4-cyclodiphosphate synthase"/>
    <property type="match status" value="1"/>
</dbReference>
<evidence type="ECO:0000256" key="5">
    <source>
        <dbReference type="ARBA" id="ARBA00012579"/>
    </source>
</evidence>
<dbReference type="PROSITE" id="PS01350">
    <property type="entry name" value="ISPF"/>
    <property type="match status" value="1"/>
</dbReference>
<dbReference type="OrthoDB" id="9804336at2"/>
<proteinExistence type="inferred from homology"/>
<dbReference type="GO" id="GO:0016114">
    <property type="term" value="P:terpenoid biosynthetic process"/>
    <property type="evidence" value="ECO:0007669"/>
    <property type="project" value="InterPro"/>
</dbReference>
<dbReference type="HAMAP" id="MF_00107">
    <property type="entry name" value="IspF"/>
    <property type="match status" value="1"/>
</dbReference>
<dbReference type="PANTHER" id="PTHR43181:SF1">
    <property type="entry name" value="2-C-METHYL-D-ERYTHRITOL 2,4-CYCLODIPHOSPHATE SYNTHASE, CHLOROPLASTIC"/>
    <property type="match status" value="1"/>
</dbReference>
<keyword evidence="8 9" id="KW-0456">Lyase</keyword>
<dbReference type="PANTHER" id="PTHR43181">
    <property type="entry name" value="2-C-METHYL-D-ERYTHRITOL 2,4-CYCLODIPHOSPHATE SYNTHASE, CHLOROPLASTIC"/>
    <property type="match status" value="1"/>
</dbReference>
<feature type="binding site" evidence="9">
    <location>
        <position position="143"/>
    </location>
    <ligand>
        <name>4-CDP-2-C-methyl-D-erythritol 2-phosphate</name>
        <dbReference type="ChEBI" id="CHEBI:57919"/>
    </ligand>
</feature>
<dbReference type="GO" id="GO:0019288">
    <property type="term" value="P:isopentenyl diphosphate biosynthetic process, methylerythritol 4-phosphate pathway"/>
    <property type="evidence" value="ECO:0007669"/>
    <property type="project" value="UniProtKB-UniRule"/>
</dbReference>
<evidence type="ECO:0000256" key="8">
    <source>
        <dbReference type="ARBA" id="ARBA00023239"/>
    </source>
</evidence>
<comment type="caution">
    <text evidence="11">The sequence shown here is derived from an EMBL/GenBank/DDBJ whole genome shotgun (WGS) entry which is preliminary data.</text>
</comment>
<evidence type="ECO:0000313" key="11">
    <source>
        <dbReference type="EMBL" id="EGG29162.1"/>
    </source>
</evidence>
<feature type="binding site" evidence="9">
    <location>
        <begin position="57"/>
        <end position="59"/>
    </location>
    <ligand>
        <name>4-CDP-2-C-methyl-D-erythritol 2-phosphate</name>
        <dbReference type="ChEBI" id="CHEBI:57919"/>
    </ligand>
</feature>
<feature type="binding site" evidence="9">
    <location>
        <begin position="35"/>
        <end position="36"/>
    </location>
    <ligand>
        <name>4-CDP-2-C-methyl-D-erythritol 2-phosphate</name>
        <dbReference type="ChEBI" id="CHEBI:57919"/>
    </ligand>
</feature>
<dbReference type="CDD" id="cd00554">
    <property type="entry name" value="MECDP_synthase"/>
    <property type="match status" value="1"/>
</dbReference>
<feature type="binding site" evidence="9">
    <location>
        <position position="43"/>
    </location>
    <ligand>
        <name>a divalent metal cation</name>
        <dbReference type="ChEBI" id="CHEBI:60240"/>
    </ligand>
</feature>
<reference evidence="11 12" key="1">
    <citation type="journal article" date="2011" name="J. Bacteriol.">
        <title>Genome sequence of strain IMCC3088, a proteorhodopsin-containing marine bacterium belonging to the OM60/NOR5 clade.</title>
        <authorList>
            <person name="Jang Y."/>
            <person name="Oh H.M."/>
            <person name="Kang I."/>
            <person name="Lee K."/>
            <person name="Yang S.J."/>
            <person name="Cho J.C."/>
        </authorList>
    </citation>
    <scope>NUCLEOTIDE SEQUENCE [LARGE SCALE GENOMIC DNA]</scope>
    <source>
        <strain evidence="11 12">IMCC3088</strain>
    </source>
</reference>
<dbReference type="Pfam" id="PF02542">
    <property type="entry name" value="YgbB"/>
    <property type="match status" value="1"/>
</dbReference>
<keyword evidence="6 9" id="KW-0479">Metal-binding</keyword>
<gene>
    <name evidence="9" type="primary">ispF</name>
    <name evidence="11" type="ORF">IMCC3088_2082</name>
</gene>
<evidence type="ECO:0000256" key="4">
    <source>
        <dbReference type="ARBA" id="ARBA00011233"/>
    </source>
</evidence>
<name>F3L390_9GAMM</name>
<evidence type="ECO:0000256" key="1">
    <source>
        <dbReference type="ARBA" id="ARBA00000200"/>
    </source>
</evidence>
<evidence type="ECO:0000256" key="9">
    <source>
        <dbReference type="HAMAP-Rule" id="MF_00107"/>
    </source>
</evidence>
<evidence type="ECO:0000313" key="12">
    <source>
        <dbReference type="Proteomes" id="UP000005615"/>
    </source>
</evidence>
<feature type="site" description="Transition state stabilizer" evidence="9">
    <location>
        <position position="134"/>
    </location>
</feature>
<evidence type="ECO:0000256" key="10">
    <source>
        <dbReference type="RuleBase" id="RU004395"/>
    </source>
</evidence>
<dbReference type="UniPathway" id="UPA00056">
    <property type="reaction ID" value="UER00095"/>
</dbReference>
<organism evidence="11 12">
    <name type="scientific">Aequoribacter fuscus</name>
    <dbReference type="NCBI Taxonomy" id="2518989"/>
    <lineage>
        <taxon>Bacteria</taxon>
        <taxon>Pseudomonadati</taxon>
        <taxon>Pseudomonadota</taxon>
        <taxon>Gammaproteobacteria</taxon>
        <taxon>Cellvibrionales</taxon>
        <taxon>Halieaceae</taxon>
        <taxon>Aequoribacter</taxon>
    </lineage>
</organism>
<keyword evidence="7 9" id="KW-0414">Isoprene biosynthesis</keyword>
<comment type="function">
    <text evidence="9">Involved in the biosynthesis of isopentenyl diphosphate (IPP) and dimethylallyl diphosphate (DMAPP), two major building blocks of isoprenoid compounds. Catalyzes the conversion of 4-diphosphocytidyl-2-C-methyl-D-erythritol 2-phosphate (CDP-ME2P) to 2-C-methyl-D-erythritol 2,4-cyclodiphosphate (ME-CPP) with a corresponding release of cytidine 5-monophosphate (CMP).</text>
</comment>
<feature type="binding site" evidence="9">
    <location>
        <position position="11"/>
    </location>
    <ligand>
        <name>a divalent metal cation</name>
        <dbReference type="ChEBI" id="CHEBI:60240"/>
    </ligand>
</feature>
<dbReference type="AlphaFoldDB" id="F3L390"/>
<sequence>MIRIGHGYDVHAFTEGEHLRLGGVDIPFSQAFKAHSDGDVLIHALCDALLGSLALGDIGLFYPDTDARHQGRNSLEFLHDVMSKVRSLGYELNNADITVIAQAPKLRPFIDIMRETLATCMQVAVTQVSVKATTTEGLGPMGRGEGVAVHAVVIVAEASL</sequence>
<dbReference type="STRING" id="2518989.IMCC3088_2082"/>
<dbReference type="GO" id="GO:0046872">
    <property type="term" value="F:metal ion binding"/>
    <property type="evidence" value="ECO:0007669"/>
    <property type="project" value="UniProtKB-KW"/>
</dbReference>
<evidence type="ECO:0000256" key="3">
    <source>
        <dbReference type="ARBA" id="ARBA00008480"/>
    </source>
</evidence>
<evidence type="ECO:0000256" key="2">
    <source>
        <dbReference type="ARBA" id="ARBA00004709"/>
    </source>
</evidence>